<sequence>MRYTYSPDKFLDKISKIPLSFEKPKIVQGAEKKSAGYPWRRIGELSMQNRPIGRQLFVVCFLSITFGFATASFGAKTFDHINLKIDSFRDRMEIAPYK</sequence>
<reference evidence="2" key="2">
    <citation type="submission" date="2022-06" db="UniProtKB">
        <authorList>
            <consortium name="EnsemblMetazoa"/>
        </authorList>
    </citation>
    <scope>IDENTIFICATION</scope>
    <source>
        <strain evidence="2">DF5081</strain>
    </source>
</reference>
<feature type="transmembrane region" description="Helical" evidence="1">
    <location>
        <begin position="56"/>
        <end position="75"/>
    </location>
</feature>
<reference evidence="3" key="1">
    <citation type="submission" date="2010-08" db="EMBL/GenBank/DDBJ databases">
        <authorList>
            <consortium name="Caenorhabditis japonica Sequencing Consortium"/>
            <person name="Wilson R.K."/>
        </authorList>
    </citation>
    <scope>NUCLEOTIDE SEQUENCE [LARGE SCALE GENOMIC DNA]</scope>
    <source>
        <strain evidence="3">DF5081</strain>
    </source>
</reference>
<evidence type="ECO:0000313" key="2">
    <source>
        <dbReference type="EnsemblMetazoa" id="CJA33678.2"/>
    </source>
</evidence>
<keyword evidence="1" id="KW-0472">Membrane</keyword>
<organism evidence="2 3">
    <name type="scientific">Caenorhabditis japonica</name>
    <dbReference type="NCBI Taxonomy" id="281687"/>
    <lineage>
        <taxon>Eukaryota</taxon>
        <taxon>Metazoa</taxon>
        <taxon>Ecdysozoa</taxon>
        <taxon>Nematoda</taxon>
        <taxon>Chromadorea</taxon>
        <taxon>Rhabditida</taxon>
        <taxon>Rhabditina</taxon>
        <taxon>Rhabditomorpha</taxon>
        <taxon>Rhabditoidea</taxon>
        <taxon>Rhabditidae</taxon>
        <taxon>Peloderinae</taxon>
        <taxon>Caenorhabditis</taxon>
    </lineage>
</organism>
<name>A0A8R1EHA4_CAEJA</name>
<proteinExistence type="predicted"/>
<dbReference type="AlphaFoldDB" id="A0A8R1EHA4"/>
<dbReference type="EnsemblMetazoa" id="CJA33678.2">
    <property type="protein sequence ID" value="CJA33678.2"/>
    <property type="gene ID" value="WBGene00209525"/>
</dbReference>
<evidence type="ECO:0000256" key="1">
    <source>
        <dbReference type="SAM" id="Phobius"/>
    </source>
</evidence>
<keyword evidence="1" id="KW-0812">Transmembrane</keyword>
<keyword evidence="3" id="KW-1185">Reference proteome</keyword>
<keyword evidence="1" id="KW-1133">Transmembrane helix</keyword>
<accession>A0A8R1EHA4</accession>
<dbReference type="EnsemblMetazoa" id="CJA33678.1">
    <property type="protein sequence ID" value="CJA33678.1"/>
    <property type="gene ID" value="WBGene00209525"/>
</dbReference>
<evidence type="ECO:0000313" key="3">
    <source>
        <dbReference type="Proteomes" id="UP000005237"/>
    </source>
</evidence>
<dbReference type="Proteomes" id="UP000005237">
    <property type="component" value="Unassembled WGS sequence"/>
</dbReference>
<protein>
    <submittedName>
        <fullName evidence="2">Uncharacterized protein</fullName>
    </submittedName>
</protein>